<gene>
    <name evidence="7" type="ORF">GCM10022395_01920</name>
</gene>
<protein>
    <submittedName>
        <fullName evidence="7">HlyD family efflux transporter periplasmic adaptor subunit</fullName>
    </submittedName>
</protein>
<dbReference type="PANTHER" id="PTHR30386:SF26">
    <property type="entry name" value="TRANSPORT PROTEIN COMB"/>
    <property type="match status" value="1"/>
</dbReference>
<dbReference type="Pfam" id="PF26002">
    <property type="entry name" value="Beta-barrel_AprE"/>
    <property type="match status" value="1"/>
</dbReference>
<comment type="caution">
    <text evidence="7">The sequence shown here is derived from an EMBL/GenBank/DDBJ whole genome shotgun (WGS) entry which is preliminary data.</text>
</comment>
<dbReference type="InterPro" id="IPR058982">
    <property type="entry name" value="Beta-barrel_AprE"/>
</dbReference>
<accession>A0ABP6WQM6</accession>
<dbReference type="Proteomes" id="UP001500954">
    <property type="component" value="Unassembled WGS sequence"/>
</dbReference>
<proteinExistence type="predicted"/>
<evidence type="ECO:0000256" key="3">
    <source>
        <dbReference type="ARBA" id="ARBA00022989"/>
    </source>
</evidence>
<reference evidence="8" key="1">
    <citation type="journal article" date="2019" name="Int. J. Syst. Evol. Microbiol.">
        <title>The Global Catalogue of Microorganisms (GCM) 10K type strain sequencing project: providing services to taxonomists for standard genome sequencing and annotation.</title>
        <authorList>
            <consortium name="The Broad Institute Genomics Platform"/>
            <consortium name="The Broad Institute Genome Sequencing Center for Infectious Disease"/>
            <person name="Wu L."/>
            <person name="Ma J."/>
        </authorList>
    </citation>
    <scope>NUCLEOTIDE SEQUENCE [LARGE SCALE GENOMIC DNA]</scope>
    <source>
        <strain evidence="8">JCM 17111</strain>
    </source>
</reference>
<keyword evidence="3 5" id="KW-1133">Transmembrane helix</keyword>
<keyword evidence="4 5" id="KW-0472">Membrane</keyword>
<feature type="transmembrane region" description="Helical" evidence="5">
    <location>
        <begin position="29"/>
        <end position="51"/>
    </location>
</feature>
<evidence type="ECO:0000256" key="4">
    <source>
        <dbReference type="ARBA" id="ARBA00023136"/>
    </source>
</evidence>
<organism evidence="7 8">
    <name type="scientific">Snuella lapsa</name>
    <dbReference type="NCBI Taxonomy" id="870481"/>
    <lineage>
        <taxon>Bacteria</taxon>
        <taxon>Pseudomonadati</taxon>
        <taxon>Bacteroidota</taxon>
        <taxon>Flavobacteriia</taxon>
        <taxon>Flavobacteriales</taxon>
        <taxon>Flavobacteriaceae</taxon>
        <taxon>Snuella</taxon>
    </lineage>
</organism>
<dbReference type="RefSeq" id="WP_345003841.1">
    <property type="nucleotide sequence ID" value="NZ_BAABCY010000007.1"/>
</dbReference>
<dbReference type="PANTHER" id="PTHR30386">
    <property type="entry name" value="MEMBRANE FUSION SUBUNIT OF EMRAB-TOLC MULTIDRUG EFFLUX PUMP"/>
    <property type="match status" value="1"/>
</dbReference>
<dbReference type="PRINTS" id="PR01490">
    <property type="entry name" value="RTXTOXIND"/>
</dbReference>
<keyword evidence="8" id="KW-1185">Reference proteome</keyword>
<sequence length="433" mass="50463">MKTQEKDIKNMVIRSESLNDILSRVPPKLIRWGSLLFLMLIILMLFLSWLIKYPDVITAEAYMTTATPPQKVYAKITARIDTLLVTDKQQVNKNTILAILENTSDNEDVLYLKSITDTITINKDQILFPFETLPILFLGDLEPQFAAFENSYFQYIINRDLKPHNEKIAANSFALVELNHRLKNLVNQQAINKKEVEFIKKDLKRYEQLLEKGVVSQQTYEDKQIRYYTALRGYENTSLMISQLSESLNQTKSSSKDIGFNKQREETRLLKQVLYTFRELKKAIKDWELTYVLKSNNTGVVEFLDYWSRGQTLKEGELVFTVSPENIPFYLAKLRTPKTNAGKIKIGQQVNIKLNDYPDYEFGVLRGQVERISNVSNTDGTYVVDVRIPRDLKTTYGKLIDFKQDMQGTADIITEDLRLIERCFYQFRELFSR</sequence>
<dbReference type="EMBL" id="BAABCY010000007">
    <property type="protein sequence ID" value="GAA3553996.1"/>
    <property type="molecule type" value="Genomic_DNA"/>
</dbReference>
<evidence type="ECO:0000256" key="1">
    <source>
        <dbReference type="ARBA" id="ARBA00004167"/>
    </source>
</evidence>
<name>A0ABP6WQM6_9FLAO</name>
<feature type="domain" description="AprE-like beta-barrel" evidence="6">
    <location>
        <begin position="333"/>
        <end position="414"/>
    </location>
</feature>
<evidence type="ECO:0000256" key="5">
    <source>
        <dbReference type="SAM" id="Phobius"/>
    </source>
</evidence>
<comment type="subcellular location">
    <subcellularLocation>
        <location evidence="1">Membrane</location>
        <topology evidence="1">Single-pass membrane protein</topology>
    </subcellularLocation>
</comment>
<evidence type="ECO:0000313" key="7">
    <source>
        <dbReference type="EMBL" id="GAA3553996.1"/>
    </source>
</evidence>
<dbReference type="InterPro" id="IPR050739">
    <property type="entry name" value="MFP"/>
</dbReference>
<evidence type="ECO:0000313" key="8">
    <source>
        <dbReference type="Proteomes" id="UP001500954"/>
    </source>
</evidence>
<evidence type="ECO:0000256" key="2">
    <source>
        <dbReference type="ARBA" id="ARBA00022692"/>
    </source>
</evidence>
<dbReference type="Gene3D" id="2.40.30.170">
    <property type="match status" value="1"/>
</dbReference>
<keyword evidence="2 5" id="KW-0812">Transmembrane</keyword>
<evidence type="ECO:0000259" key="6">
    <source>
        <dbReference type="Pfam" id="PF26002"/>
    </source>
</evidence>